<keyword evidence="3" id="KW-1185">Reference proteome</keyword>
<dbReference type="InterPro" id="IPR009003">
    <property type="entry name" value="Peptidase_S1_PA"/>
</dbReference>
<dbReference type="EMBL" id="BLXT01005351">
    <property type="protein sequence ID" value="GFO22262.1"/>
    <property type="molecule type" value="Genomic_DNA"/>
</dbReference>
<feature type="region of interest" description="Disordered" evidence="1">
    <location>
        <begin position="542"/>
        <end position="562"/>
    </location>
</feature>
<proteinExistence type="predicted"/>
<organism evidence="2 3">
    <name type="scientific">Plakobranchus ocellatus</name>
    <dbReference type="NCBI Taxonomy" id="259542"/>
    <lineage>
        <taxon>Eukaryota</taxon>
        <taxon>Metazoa</taxon>
        <taxon>Spiralia</taxon>
        <taxon>Lophotrochozoa</taxon>
        <taxon>Mollusca</taxon>
        <taxon>Gastropoda</taxon>
        <taxon>Heterobranchia</taxon>
        <taxon>Euthyneura</taxon>
        <taxon>Panpulmonata</taxon>
        <taxon>Sacoglossa</taxon>
        <taxon>Placobranchoidea</taxon>
        <taxon>Plakobranchidae</taxon>
        <taxon>Plakobranchus</taxon>
    </lineage>
</organism>
<dbReference type="AlphaFoldDB" id="A0AAV4BTD2"/>
<reference evidence="2 3" key="1">
    <citation type="journal article" date="2021" name="Elife">
        <title>Chloroplast acquisition without the gene transfer in kleptoplastic sea slugs, Plakobranchus ocellatus.</title>
        <authorList>
            <person name="Maeda T."/>
            <person name="Takahashi S."/>
            <person name="Yoshida T."/>
            <person name="Shimamura S."/>
            <person name="Takaki Y."/>
            <person name="Nagai Y."/>
            <person name="Toyoda A."/>
            <person name="Suzuki Y."/>
            <person name="Arimoto A."/>
            <person name="Ishii H."/>
            <person name="Satoh N."/>
            <person name="Nishiyama T."/>
            <person name="Hasebe M."/>
            <person name="Maruyama T."/>
            <person name="Minagawa J."/>
            <person name="Obokata J."/>
            <person name="Shigenobu S."/>
        </authorList>
    </citation>
    <scope>NUCLEOTIDE SEQUENCE [LARGE SCALE GENOMIC DNA]</scope>
</reference>
<name>A0AAV4BTD2_9GAST</name>
<accession>A0AAV4BTD2</accession>
<evidence type="ECO:0008006" key="4">
    <source>
        <dbReference type="Google" id="ProtNLM"/>
    </source>
</evidence>
<evidence type="ECO:0000313" key="2">
    <source>
        <dbReference type="EMBL" id="GFO22262.1"/>
    </source>
</evidence>
<sequence>MDALCTCSGLHECEVFGDGPEVEESTEAWEKCEKTQNSHANFIPVRMFSEDHLPGSFGKRRLLEFILLMAKLTVRLKVNHISADRPDGYPFASMKGKDIRTNGSGWVYKVLPGEGPCPCQDRCGQPHHFWWICYVLTACHVVYDGKEANKTEVDLFYDTDKSVEDNEVKTLYGYDVEDNNQSDDFCLLLCATHHKDLVNTLIGLIQKYDREEWAIPSPIISKLCVVISHPHGQPKKVTVGEISSVAPVELDESFLTEFMYTYTAETCRGSSGAPVVCAVSHKKVRIKSEGVWPGAGPHILSFEDGISLNQCGPGIFYVEADILDEKLRLGWLRSLKIGTKYADISVFYIRDSRAGKSSREQKSISGKKLDSLYSCQVPNSCSWSPQLMKSKTNLLDISKLSCSGICLWPRGWKKLAKQDKHSKMFACLFFLNLTPQQFVTESSHVGKIKTDQRSQMGIELLEVQVAAAAAAAAEAAAVTSSESAPSRFLKGLRRENYGGWMFSELGIVDVQMLSGGRLLLADLKNDCVKLFNTQIRGFTPPYRALPQEPTGVSGGPWTQADP</sequence>
<dbReference type="Pfam" id="PF13365">
    <property type="entry name" value="Trypsin_2"/>
    <property type="match status" value="1"/>
</dbReference>
<evidence type="ECO:0000313" key="3">
    <source>
        <dbReference type="Proteomes" id="UP000735302"/>
    </source>
</evidence>
<dbReference type="Proteomes" id="UP000735302">
    <property type="component" value="Unassembled WGS sequence"/>
</dbReference>
<dbReference type="SUPFAM" id="SSF50494">
    <property type="entry name" value="Trypsin-like serine proteases"/>
    <property type="match status" value="1"/>
</dbReference>
<protein>
    <recommendedName>
        <fullName evidence="4">Peptidase S1 domain-containing protein</fullName>
    </recommendedName>
</protein>
<gene>
    <name evidence="2" type="ORF">PoB_004876700</name>
</gene>
<evidence type="ECO:0000256" key="1">
    <source>
        <dbReference type="SAM" id="MobiDB-lite"/>
    </source>
</evidence>
<comment type="caution">
    <text evidence="2">The sequence shown here is derived from an EMBL/GenBank/DDBJ whole genome shotgun (WGS) entry which is preliminary data.</text>
</comment>